<name>J5QA27_TRIAS</name>
<evidence type="ECO:0000256" key="1">
    <source>
        <dbReference type="SAM" id="MobiDB-lite"/>
    </source>
</evidence>
<protein>
    <submittedName>
        <fullName evidence="2">Uncharacterized protein</fullName>
    </submittedName>
</protein>
<evidence type="ECO:0000313" key="3">
    <source>
        <dbReference type="Proteomes" id="UP000002748"/>
    </source>
</evidence>
<dbReference type="HOGENOM" id="CLU_769848_0_0_1"/>
<dbReference type="AlphaFoldDB" id="J5QA27"/>
<dbReference type="EMBL" id="ALBS01000297">
    <property type="protein sequence ID" value="EJT46283.1"/>
    <property type="molecule type" value="Genomic_DNA"/>
</dbReference>
<dbReference type="KEGG" id="tasa:A1Q1_05112"/>
<feature type="region of interest" description="Disordered" evidence="1">
    <location>
        <begin position="31"/>
        <end position="53"/>
    </location>
</feature>
<gene>
    <name evidence="2" type="ORF">A1Q1_05112</name>
</gene>
<organism evidence="2 3">
    <name type="scientific">Trichosporon asahii var. asahii (strain ATCC 90039 / CBS 2479 / JCM 2466 / KCTC 7840 / NBRC 103889/ NCYC 2677 / UAMH 7654)</name>
    <name type="common">Yeast</name>
    <dbReference type="NCBI Taxonomy" id="1186058"/>
    <lineage>
        <taxon>Eukaryota</taxon>
        <taxon>Fungi</taxon>
        <taxon>Dikarya</taxon>
        <taxon>Basidiomycota</taxon>
        <taxon>Agaricomycotina</taxon>
        <taxon>Tremellomycetes</taxon>
        <taxon>Trichosporonales</taxon>
        <taxon>Trichosporonaceae</taxon>
        <taxon>Trichosporon</taxon>
    </lineage>
</organism>
<dbReference type="VEuPathDB" id="FungiDB:A1Q1_05112"/>
<evidence type="ECO:0000313" key="2">
    <source>
        <dbReference type="EMBL" id="EJT46283.1"/>
    </source>
</evidence>
<proteinExistence type="predicted"/>
<dbReference type="GeneID" id="25988624"/>
<dbReference type="RefSeq" id="XP_014177394.1">
    <property type="nucleotide sequence ID" value="XM_014321919.1"/>
</dbReference>
<reference evidence="2 3" key="1">
    <citation type="journal article" date="2012" name="Eukaryot. Cell">
        <title>Draft genome sequence of CBS 2479, the standard type strain of Trichosporon asahii.</title>
        <authorList>
            <person name="Yang R.Y."/>
            <person name="Li H.T."/>
            <person name="Zhu H."/>
            <person name="Zhou G.P."/>
            <person name="Wang M."/>
            <person name="Wang L."/>
        </authorList>
    </citation>
    <scope>NUCLEOTIDE SEQUENCE [LARGE SCALE GENOMIC DNA]</scope>
    <source>
        <strain evidence="3">ATCC 90039 / CBS 2479 / JCM 2466 / KCTC 7840 / NCYC 2677 / UAMH 7654</strain>
    </source>
</reference>
<accession>J5QA27</accession>
<comment type="caution">
    <text evidence="2">The sequence shown here is derived from an EMBL/GenBank/DDBJ whole genome shotgun (WGS) entry which is preliminary data.</text>
</comment>
<sequence>MSVPSATTAAMHAPVFVPAAPAQDDAAWSVVAPSPTDSATPTPPALATPAVSSTQNAAAWGKWPAVPTPSVDTSWSDTDTPAAPSVVSSHASKWVKGDCDIVTADGAVLTVPSYHLQSASPVLRKKVEASRGWAHASVAVNASAETVEAFLDIVTTGEVALQWTSAGAAISSVARLAEFLGRYQCEAAANILVKHLKEQAGSVLPPISLLLAGIHLKRPELTQFMLMRHDVPEPQLWCLPSPTEHGTMPFVPFEVYSLIPVEYQWALRMAGIQKGEQSPKGGVYGRFCQYLEQAQKHDKVKAVESPVEEESEWDEDSVADEAELKLLPAKKNSERSQDAETLGLSEFADHRQASLLQEPG</sequence>
<dbReference type="Proteomes" id="UP000002748">
    <property type="component" value="Unassembled WGS sequence"/>
</dbReference>